<evidence type="ECO:0000313" key="1">
    <source>
        <dbReference type="EMBL" id="GBE94203.1"/>
    </source>
</evidence>
<keyword evidence="2" id="KW-1185">Reference proteome</keyword>
<dbReference type="EMBL" id="BDGE01000071">
    <property type="protein sequence ID" value="GBE94203.1"/>
    <property type="molecule type" value="Genomic_DNA"/>
</dbReference>
<accession>A0A2H6LLV8</accession>
<protein>
    <submittedName>
        <fullName evidence="1">Uncharacterized protein</fullName>
    </submittedName>
</protein>
<dbReference type="AlphaFoldDB" id="A0A2H6LLV8"/>
<evidence type="ECO:0000313" key="2">
    <source>
        <dbReference type="Proteomes" id="UP000236527"/>
    </source>
</evidence>
<organism evidence="1 2">
    <name type="scientific">Nostoc cycadae WK-1</name>
    <dbReference type="NCBI Taxonomy" id="1861711"/>
    <lineage>
        <taxon>Bacteria</taxon>
        <taxon>Bacillati</taxon>
        <taxon>Cyanobacteriota</taxon>
        <taxon>Cyanophyceae</taxon>
        <taxon>Nostocales</taxon>
        <taxon>Nostocaceae</taxon>
        <taxon>Nostoc</taxon>
    </lineage>
</organism>
<reference evidence="2" key="1">
    <citation type="journal article" date="2018" name="Genome Announc.">
        <title>Draft Genome Sequence of the Nitrogen-Fixing and Hormogonia-Inducing Cyanobacterium Nostoc cycadae Strain WK-1, Isolated from the Coralloid Roots of Cycas revoluta.</title>
        <authorList>
            <person name="Kanesaki Y."/>
            <person name="Hirose M."/>
            <person name="Hirose Y."/>
            <person name="Fujisawa T."/>
            <person name="Nakamura Y."/>
            <person name="Watanabe S."/>
            <person name="Matsunaga S."/>
            <person name="Uchida H."/>
            <person name="Murakami A."/>
        </authorList>
    </citation>
    <scope>NUCLEOTIDE SEQUENCE [LARGE SCALE GENOMIC DNA]</scope>
    <source>
        <strain evidence="2">WK-1</strain>
    </source>
</reference>
<sequence length="79" mass="9042">MALREPQQAQTQIVVENGAKHSATYYYYQNLPQNLDGDDDALLGHYFHHWMWLLPLGVAVTCCYLSVDATDDAAEYFLM</sequence>
<comment type="caution">
    <text evidence="1">The sequence shown here is derived from an EMBL/GenBank/DDBJ whole genome shotgun (WGS) entry which is preliminary data.</text>
</comment>
<proteinExistence type="predicted"/>
<gene>
    <name evidence="1" type="ORF">NCWK1_3974</name>
</gene>
<name>A0A2H6LLV8_9NOSO</name>
<dbReference type="Proteomes" id="UP000236527">
    <property type="component" value="Unassembled WGS sequence"/>
</dbReference>